<evidence type="ECO:0000256" key="1">
    <source>
        <dbReference type="ARBA" id="ARBA00022649"/>
    </source>
</evidence>
<reference evidence="5 6" key="1">
    <citation type="journal article" date="2015" name="Nature">
        <title>rRNA introns, odd ribosomes, and small enigmatic genomes across a large radiation of phyla.</title>
        <authorList>
            <person name="Brown C.T."/>
            <person name="Hug L.A."/>
            <person name="Thomas B.C."/>
            <person name="Sharon I."/>
            <person name="Castelle C.J."/>
            <person name="Singh A."/>
            <person name="Wilkins M.J."/>
            <person name="Williams K.H."/>
            <person name="Banfield J.F."/>
        </authorList>
    </citation>
    <scope>NUCLEOTIDE SEQUENCE [LARGE SCALE GENOMIC DNA]</scope>
</reference>
<organism evidence="5 6">
    <name type="scientific">Berkelbacteria bacterium GW2011_GWA2_38_9</name>
    <dbReference type="NCBI Taxonomy" id="1618334"/>
    <lineage>
        <taxon>Bacteria</taxon>
        <taxon>Candidatus Berkelbacteria</taxon>
    </lineage>
</organism>
<evidence type="ECO:0000313" key="5">
    <source>
        <dbReference type="EMBL" id="KKQ89954.1"/>
    </source>
</evidence>
<dbReference type="Gene3D" id="1.20.120.580">
    <property type="entry name" value="bsu32300-like"/>
    <property type="match status" value="1"/>
</dbReference>
<evidence type="ECO:0008006" key="7">
    <source>
        <dbReference type="Google" id="ProtNLM"/>
    </source>
</evidence>
<keyword evidence="3" id="KW-0378">Hydrolase</keyword>
<dbReference type="GO" id="GO:0004540">
    <property type="term" value="F:RNA nuclease activity"/>
    <property type="evidence" value="ECO:0007669"/>
    <property type="project" value="InterPro"/>
</dbReference>
<evidence type="ECO:0000313" key="6">
    <source>
        <dbReference type="Proteomes" id="UP000033934"/>
    </source>
</evidence>
<protein>
    <recommendedName>
        <fullName evidence="7">DUF86 domain-containing protein</fullName>
    </recommendedName>
</protein>
<name>A0A0G0NVN8_9BACT</name>
<accession>A0A0G0NVN8</accession>
<dbReference type="Proteomes" id="UP000033934">
    <property type="component" value="Unassembled WGS sequence"/>
</dbReference>
<dbReference type="EMBL" id="LBVO01000016">
    <property type="protein sequence ID" value="KKQ89954.1"/>
    <property type="molecule type" value="Genomic_DNA"/>
</dbReference>
<dbReference type="GO" id="GO:0110001">
    <property type="term" value="C:toxin-antitoxin complex"/>
    <property type="evidence" value="ECO:0007669"/>
    <property type="project" value="InterPro"/>
</dbReference>
<proteinExistence type="inferred from homology"/>
<dbReference type="InterPro" id="IPR037038">
    <property type="entry name" value="HepT-like_sf"/>
</dbReference>
<dbReference type="PANTHER" id="PTHR33397:SF3">
    <property type="entry name" value="MRNA NUCLEASE HEPT"/>
    <property type="match status" value="1"/>
</dbReference>
<comment type="similarity">
    <text evidence="4">Belongs to the HepT RNase toxin family.</text>
</comment>
<keyword evidence="2" id="KW-0540">Nuclease</keyword>
<dbReference type="AlphaFoldDB" id="A0A0G0NVN8"/>
<dbReference type="InterPro" id="IPR008201">
    <property type="entry name" value="HepT-like"/>
</dbReference>
<sequence>MQIPLNHKTITVRLKDLAESINELEVLAKLSEEDLIKDHHNFALASFYLLRSLEDILSIGAHVLSRLFKVTISEKYNDILPELARSGIIPQEFANRNTKLGSYRNRLVHDYLKITPEEMFNILQTHLVDLKLFGQIINDLINNPSKFNLKIE</sequence>
<dbReference type="Pfam" id="PF01934">
    <property type="entry name" value="HepT-like"/>
    <property type="match status" value="1"/>
</dbReference>
<comment type="caution">
    <text evidence="5">The sequence shown here is derived from an EMBL/GenBank/DDBJ whole genome shotgun (WGS) entry which is preliminary data.</text>
</comment>
<dbReference type="PANTHER" id="PTHR33397">
    <property type="entry name" value="UPF0331 PROTEIN YUTE"/>
    <property type="match status" value="1"/>
</dbReference>
<keyword evidence="1" id="KW-1277">Toxin-antitoxin system</keyword>
<gene>
    <name evidence="5" type="ORF">UT11_C0016G0004</name>
</gene>
<dbReference type="NCBIfam" id="NF047751">
    <property type="entry name" value="HepT_toxin"/>
    <property type="match status" value="1"/>
</dbReference>
<dbReference type="GO" id="GO:0016787">
    <property type="term" value="F:hydrolase activity"/>
    <property type="evidence" value="ECO:0007669"/>
    <property type="project" value="UniProtKB-KW"/>
</dbReference>
<evidence type="ECO:0000256" key="3">
    <source>
        <dbReference type="ARBA" id="ARBA00022801"/>
    </source>
</evidence>
<dbReference type="InterPro" id="IPR052379">
    <property type="entry name" value="Type_VII_TA_RNase"/>
</dbReference>
<evidence type="ECO:0000256" key="2">
    <source>
        <dbReference type="ARBA" id="ARBA00022722"/>
    </source>
</evidence>
<evidence type="ECO:0000256" key="4">
    <source>
        <dbReference type="ARBA" id="ARBA00024207"/>
    </source>
</evidence>